<keyword evidence="3" id="KW-1185">Reference proteome</keyword>
<dbReference type="PANTHER" id="PTHR46872">
    <property type="entry name" value="DNA BINDING PROTEIN"/>
    <property type="match status" value="1"/>
</dbReference>
<comment type="caution">
    <text evidence="2">The sequence shown here is derived from an EMBL/GenBank/DDBJ whole genome shotgun (WGS) entry which is preliminary data.</text>
</comment>
<reference evidence="3" key="1">
    <citation type="journal article" date="2020" name="Nat. Commun.">
        <title>Genome sequence of the cluster root forming white lupin.</title>
        <authorList>
            <person name="Hufnagel B."/>
            <person name="Marques A."/>
            <person name="Soriano A."/>
            <person name="Marques L."/>
            <person name="Divol F."/>
            <person name="Doumas P."/>
            <person name="Sallet E."/>
            <person name="Mancinotti D."/>
            <person name="Carrere S."/>
            <person name="Marande W."/>
            <person name="Arribat S."/>
            <person name="Keller J."/>
            <person name="Huneau C."/>
            <person name="Blein T."/>
            <person name="Aime D."/>
            <person name="Laguerre M."/>
            <person name="Taylor J."/>
            <person name="Schubert V."/>
            <person name="Nelson M."/>
            <person name="Geu-Flores F."/>
            <person name="Crespi M."/>
            <person name="Gallardo-Guerrero K."/>
            <person name="Delaux P.-M."/>
            <person name="Salse J."/>
            <person name="Berges H."/>
            <person name="Guyot R."/>
            <person name="Gouzy J."/>
            <person name="Peret B."/>
        </authorList>
    </citation>
    <scope>NUCLEOTIDE SEQUENCE [LARGE SCALE GENOMIC DNA]</scope>
    <source>
        <strain evidence="3">cv. Amiga</strain>
    </source>
</reference>
<dbReference type="PROSITE" id="PS50090">
    <property type="entry name" value="MYB_LIKE"/>
    <property type="match status" value="1"/>
</dbReference>
<sequence>MGYKRCLDVNEFEDLSLNKAKRLESDNQLVSLTGNSFVKTVMSGDNEGGFYNIQWHDAIQANTAFEAPPSGDRNVQTSGPIGSWSSDYDSGSGATSLSSASSGCLEFDIPKKSYDDMYSSLDCSPIKSVPVGPNHQAVLPVWSGKMNKISKLAVYNDDIPFSGLASIHTAHDNEERLMGTSVLPMPDSSFYSNKGNEGGEGRSECNCLDQGSIRCVRQHVREARENVRSTLGMENFVNLGFCDMGEYVALKWNEEEEEVFHEVVYTNPASLGRNFWKHLSAAFPHRTNKEIVSYYFNVFMLRRRAAQNRSRFLDIDSDDDECHTSDTQFYGYENSEDDSGIESLGDVDGRVENQDYSDEDDGNEFAGYNMGNISKEEGEIDQRSSKCKANSQFDSWNNPSQHLDGTRGILKDNYGAKDDSCMSLECEIYQRSSNCKANSQFDSWSNPCQHLDGTRGILKDDYGAKDDSCMSFECDVKMDVSRCHGFLDASKEIKCDQCPRVPSKLGMPSHEIENFYLLEPGVSKDWYPGYSTFLDTNIDFLPTSNLIDEFFGLGTPDRKTRSD</sequence>
<dbReference type="OrthoDB" id="1908944at2759"/>
<dbReference type="SUPFAM" id="SSF46689">
    <property type="entry name" value="Homeodomain-like"/>
    <property type="match status" value="1"/>
</dbReference>
<feature type="region of interest" description="Disordered" evidence="1">
    <location>
        <begin position="65"/>
        <end position="89"/>
    </location>
</feature>
<dbReference type="Gene3D" id="1.10.10.60">
    <property type="entry name" value="Homeodomain-like"/>
    <property type="match status" value="1"/>
</dbReference>
<dbReference type="PANTHER" id="PTHR46872:SF5">
    <property type="entry name" value="MYB-LIKE DOMAIN-CONTAINING PROTEIN"/>
    <property type="match status" value="1"/>
</dbReference>
<name>A0A6A5LQN0_LUPAL</name>
<dbReference type="EMBL" id="WOCE01000009">
    <property type="protein sequence ID" value="KAE9607343.1"/>
    <property type="molecule type" value="Genomic_DNA"/>
</dbReference>
<evidence type="ECO:0000313" key="3">
    <source>
        <dbReference type="Proteomes" id="UP000447434"/>
    </source>
</evidence>
<dbReference type="InterPro" id="IPR001005">
    <property type="entry name" value="SANT/Myb"/>
</dbReference>
<evidence type="ECO:0000256" key="1">
    <source>
        <dbReference type="SAM" id="MobiDB-lite"/>
    </source>
</evidence>
<organism evidence="2 3">
    <name type="scientific">Lupinus albus</name>
    <name type="common">White lupine</name>
    <name type="synonym">Lupinus termis</name>
    <dbReference type="NCBI Taxonomy" id="3870"/>
    <lineage>
        <taxon>Eukaryota</taxon>
        <taxon>Viridiplantae</taxon>
        <taxon>Streptophyta</taxon>
        <taxon>Embryophyta</taxon>
        <taxon>Tracheophyta</taxon>
        <taxon>Spermatophyta</taxon>
        <taxon>Magnoliopsida</taxon>
        <taxon>eudicotyledons</taxon>
        <taxon>Gunneridae</taxon>
        <taxon>Pentapetalae</taxon>
        <taxon>rosids</taxon>
        <taxon>fabids</taxon>
        <taxon>Fabales</taxon>
        <taxon>Fabaceae</taxon>
        <taxon>Papilionoideae</taxon>
        <taxon>50 kb inversion clade</taxon>
        <taxon>genistoids sensu lato</taxon>
        <taxon>core genistoids</taxon>
        <taxon>Genisteae</taxon>
        <taxon>Lupinus</taxon>
    </lineage>
</organism>
<proteinExistence type="predicted"/>
<dbReference type="AlphaFoldDB" id="A0A6A5LQN0"/>
<gene>
    <name evidence="2" type="ORF">Lalb_Chr09g0329021</name>
</gene>
<dbReference type="Proteomes" id="UP000447434">
    <property type="component" value="Chromosome 9"/>
</dbReference>
<evidence type="ECO:0000313" key="2">
    <source>
        <dbReference type="EMBL" id="KAE9607343.1"/>
    </source>
</evidence>
<protein>
    <submittedName>
        <fullName evidence="2">Putative transcription factor MYB family</fullName>
    </submittedName>
</protein>
<dbReference type="InterPro" id="IPR009057">
    <property type="entry name" value="Homeodomain-like_sf"/>
</dbReference>
<accession>A0A6A5LQN0</accession>